<evidence type="ECO:0000259" key="1">
    <source>
        <dbReference type="Pfam" id="PF17919"/>
    </source>
</evidence>
<dbReference type="AlphaFoldDB" id="A0A3Q7I417"/>
<organism evidence="2">
    <name type="scientific">Solanum lycopersicum</name>
    <name type="common">Tomato</name>
    <name type="synonym">Lycopersicon esculentum</name>
    <dbReference type="NCBI Taxonomy" id="4081"/>
    <lineage>
        <taxon>Eukaryota</taxon>
        <taxon>Viridiplantae</taxon>
        <taxon>Streptophyta</taxon>
        <taxon>Embryophyta</taxon>
        <taxon>Tracheophyta</taxon>
        <taxon>Spermatophyta</taxon>
        <taxon>Magnoliopsida</taxon>
        <taxon>eudicotyledons</taxon>
        <taxon>Gunneridae</taxon>
        <taxon>Pentapetalae</taxon>
        <taxon>asterids</taxon>
        <taxon>lamiids</taxon>
        <taxon>Solanales</taxon>
        <taxon>Solanaceae</taxon>
        <taxon>Solanoideae</taxon>
        <taxon>Solaneae</taxon>
        <taxon>Solanum</taxon>
        <taxon>Solanum subgen. Lycopersicon</taxon>
    </lineage>
</organism>
<dbReference type="InParanoid" id="A0A3Q7I417"/>
<keyword evidence="3" id="KW-1185">Reference proteome</keyword>
<dbReference type="EnsemblPlants" id="Solyc09g057683.1.1">
    <property type="protein sequence ID" value="Solyc09g057683.1.1"/>
    <property type="gene ID" value="Solyc09g057683.1"/>
</dbReference>
<dbReference type="Gramene" id="Solyc09g057683.1.1">
    <property type="protein sequence ID" value="Solyc09g057683.1.1"/>
    <property type="gene ID" value="Solyc09g057683.1"/>
</dbReference>
<dbReference type="OMA" id="IHAFRSF"/>
<dbReference type="PANTHER" id="PTHR34072">
    <property type="entry name" value="ENZYMATIC POLYPROTEIN-RELATED"/>
    <property type="match status" value="1"/>
</dbReference>
<dbReference type="Proteomes" id="UP000004994">
    <property type="component" value="Chromosome 9"/>
</dbReference>
<sequence>MDSDKIDAINNLEAPMKVPELRSFLGLANYYRRFIFNYSEIAAPLTDLLKMDPCQAAFERLKLAVMEEPVLDLPDFSKPFEVHTDASDFAIGGVLMQEMGGLLLQIGEGLKLSSGYFRCQLKYSIN</sequence>
<feature type="domain" description="Reverse transcriptase/retrotransposon-derived protein RNase H-like" evidence="1">
    <location>
        <begin position="52"/>
        <end position="100"/>
    </location>
</feature>
<dbReference type="FunFam" id="3.30.70.270:FF:000020">
    <property type="entry name" value="Transposon Tf2-6 polyprotein-like Protein"/>
    <property type="match status" value="1"/>
</dbReference>
<dbReference type="SUPFAM" id="SSF56672">
    <property type="entry name" value="DNA/RNA polymerases"/>
    <property type="match status" value="1"/>
</dbReference>
<reference evidence="2" key="1">
    <citation type="journal article" date="2012" name="Nature">
        <title>The tomato genome sequence provides insights into fleshy fruit evolution.</title>
        <authorList>
            <consortium name="Tomato Genome Consortium"/>
        </authorList>
    </citation>
    <scope>NUCLEOTIDE SEQUENCE [LARGE SCALE GENOMIC DNA]</scope>
    <source>
        <strain evidence="2">cv. Heinz 1706</strain>
    </source>
</reference>
<dbReference type="InterPro" id="IPR043502">
    <property type="entry name" value="DNA/RNA_pol_sf"/>
</dbReference>
<evidence type="ECO:0000313" key="3">
    <source>
        <dbReference type="Proteomes" id="UP000004994"/>
    </source>
</evidence>
<dbReference type="STRING" id="4081.A0A3Q7I417"/>
<dbReference type="Pfam" id="PF17919">
    <property type="entry name" value="RT_RNaseH_2"/>
    <property type="match status" value="1"/>
</dbReference>
<proteinExistence type="predicted"/>
<dbReference type="InterPro" id="IPR041577">
    <property type="entry name" value="RT_RNaseH_2"/>
</dbReference>
<accession>A0A3Q7I417</accession>
<dbReference type="Gene3D" id="3.30.70.270">
    <property type="match status" value="1"/>
</dbReference>
<reference evidence="2" key="2">
    <citation type="submission" date="2019-01" db="UniProtKB">
        <authorList>
            <consortium name="EnsemblPlants"/>
        </authorList>
    </citation>
    <scope>IDENTIFICATION</scope>
    <source>
        <strain evidence="2">cv. Heinz 1706</strain>
    </source>
</reference>
<name>A0A3Q7I417_SOLLC</name>
<dbReference type="InterPro" id="IPR043128">
    <property type="entry name" value="Rev_trsase/Diguanyl_cyclase"/>
</dbReference>
<dbReference type="PANTHER" id="PTHR34072:SF41">
    <property type="entry name" value="REVERSE TRANSCRIPTASE_RETROTRANSPOSON-DERIVED PROTEIN RNASE H-LIKE DOMAIN-CONTAINING PROTEIN"/>
    <property type="match status" value="1"/>
</dbReference>
<protein>
    <recommendedName>
        <fullName evidence="1">Reverse transcriptase/retrotransposon-derived protein RNase H-like domain-containing protein</fullName>
    </recommendedName>
</protein>
<evidence type="ECO:0000313" key="2">
    <source>
        <dbReference type="EnsemblPlants" id="Solyc09g057683.1.1"/>
    </source>
</evidence>